<dbReference type="InterPro" id="IPR010359">
    <property type="entry name" value="IrrE_HExxH"/>
</dbReference>
<evidence type="ECO:0000313" key="2">
    <source>
        <dbReference type="EMBL" id="ATO43378.1"/>
    </source>
</evidence>
<evidence type="ECO:0000259" key="1">
    <source>
        <dbReference type="Pfam" id="PF06114"/>
    </source>
</evidence>
<dbReference type="Pfam" id="PF06114">
    <property type="entry name" value="Peptidase_M78"/>
    <property type="match status" value="1"/>
</dbReference>
<reference evidence="2 3" key="1">
    <citation type="submission" date="2016-10" db="EMBL/GenBank/DDBJ databases">
        <title>The whole genome sequencing and assembly of L. cotyniformis subsp. torquens DSM 20004 strain.</title>
        <authorList>
            <person name="Park M.-K."/>
            <person name="Lee Y.-J."/>
            <person name="Yi H."/>
            <person name="Bahn Y.-S."/>
            <person name="Kim J.F."/>
            <person name="Lee D.-W."/>
        </authorList>
    </citation>
    <scope>NUCLEOTIDE SEQUENCE [LARGE SCALE GENOMIC DNA]</scope>
    <source>
        <strain evidence="2 3">DSM 20004</strain>
    </source>
</reference>
<keyword evidence="3" id="KW-1185">Reference proteome</keyword>
<dbReference type="KEGG" id="lcy:LC20004_05415"/>
<proteinExistence type="predicted"/>
<organism evidence="2 3">
    <name type="scientific">Loigolactobacillus coryniformis subsp. torquens DSM 20004 = KCTC 3535</name>
    <dbReference type="NCBI Taxonomy" id="1423822"/>
    <lineage>
        <taxon>Bacteria</taxon>
        <taxon>Bacillati</taxon>
        <taxon>Bacillota</taxon>
        <taxon>Bacilli</taxon>
        <taxon>Lactobacillales</taxon>
        <taxon>Lactobacillaceae</taxon>
        <taxon>Loigolactobacillus</taxon>
    </lineage>
</organism>
<feature type="domain" description="IrrE N-terminal-like" evidence="1">
    <location>
        <begin position="38"/>
        <end position="131"/>
    </location>
</feature>
<gene>
    <name evidence="2" type="ORF">LC20004_05415</name>
</gene>
<sequence length="170" mass="19965">MFSVTEFEKMLDEYSKHVTILEGNLYEKSGWWGCFKIKKGKPYIFIEHNQPEADKLAILVEEFKHFLTTVGVIINQTSTSNRKQELLARRLTYKEVIPVDELIRCYNEGKYTEWEIAEELEVQPRFLRNALEYFQTQLYTGMIYHAASGDYRVTVGQTISFYRVPTAQAN</sequence>
<dbReference type="AlphaFoldDB" id="A0A2D1KMP9"/>
<dbReference type="Proteomes" id="UP000223559">
    <property type="component" value="Chromosome"/>
</dbReference>
<protein>
    <recommendedName>
        <fullName evidence="1">IrrE N-terminal-like domain-containing protein</fullName>
    </recommendedName>
</protein>
<name>A0A2D1KMP9_9LACO</name>
<accession>A0A2D1KMP9</accession>
<dbReference type="EMBL" id="CP017697">
    <property type="protein sequence ID" value="ATO43378.1"/>
    <property type="molecule type" value="Genomic_DNA"/>
</dbReference>
<evidence type="ECO:0000313" key="3">
    <source>
        <dbReference type="Proteomes" id="UP000223559"/>
    </source>
</evidence>